<feature type="region of interest" description="Disordered" evidence="1">
    <location>
        <begin position="78"/>
        <end position="126"/>
    </location>
</feature>
<accession>A0A9J5WLC0</accession>
<dbReference type="OrthoDB" id="1695771at2759"/>
<sequence length="126" mass="14363">MYIIVVVVVVNNDMRFLVVMQLLLSDIGTSIYGEDYCSTYYSNKNYQDTYAIPIEPLPCESTWDIPSHVLEEVMLPSIARKQPGRPPNNNRKKGNEGKYKRSKVTCSKCGTPRHNKNTCPKFTDQA</sequence>
<evidence type="ECO:0000313" key="3">
    <source>
        <dbReference type="Proteomes" id="UP000824120"/>
    </source>
</evidence>
<organism evidence="2 3">
    <name type="scientific">Solanum commersonii</name>
    <name type="common">Commerson's wild potato</name>
    <name type="synonym">Commerson's nightshade</name>
    <dbReference type="NCBI Taxonomy" id="4109"/>
    <lineage>
        <taxon>Eukaryota</taxon>
        <taxon>Viridiplantae</taxon>
        <taxon>Streptophyta</taxon>
        <taxon>Embryophyta</taxon>
        <taxon>Tracheophyta</taxon>
        <taxon>Spermatophyta</taxon>
        <taxon>Magnoliopsida</taxon>
        <taxon>eudicotyledons</taxon>
        <taxon>Gunneridae</taxon>
        <taxon>Pentapetalae</taxon>
        <taxon>asterids</taxon>
        <taxon>lamiids</taxon>
        <taxon>Solanales</taxon>
        <taxon>Solanaceae</taxon>
        <taxon>Solanoideae</taxon>
        <taxon>Solaneae</taxon>
        <taxon>Solanum</taxon>
    </lineage>
</organism>
<comment type="caution">
    <text evidence="2">The sequence shown here is derived from an EMBL/GenBank/DDBJ whole genome shotgun (WGS) entry which is preliminary data.</text>
</comment>
<dbReference type="EMBL" id="JACXVP010000011">
    <property type="protein sequence ID" value="KAG5575980.1"/>
    <property type="molecule type" value="Genomic_DNA"/>
</dbReference>
<dbReference type="AlphaFoldDB" id="A0A9J5WLC0"/>
<gene>
    <name evidence="2" type="ORF">H5410_056114</name>
</gene>
<reference evidence="2 3" key="1">
    <citation type="submission" date="2020-09" db="EMBL/GenBank/DDBJ databases">
        <title>De no assembly of potato wild relative species, Solanum commersonii.</title>
        <authorList>
            <person name="Cho K."/>
        </authorList>
    </citation>
    <scope>NUCLEOTIDE SEQUENCE [LARGE SCALE GENOMIC DNA]</scope>
    <source>
        <strain evidence="2">LZ3.2</strain>
        <tissue evidence="2">Leaf</tissue>
    </source>
</reference>
<dbReference type="Proteomes" id="UP000824120">
    <property type="component" value="Chromosome 11"/>
</dbReference>
<keyword evidence="3" id="KW-1185">Reference proteome</keyword>
<feature type="compositionally biased region" description="Polar residues" evidence="1">
    <location>
        <begin position="117"/>
        <end position="126"/>
    </location>
</feature>
<evidence type="ECO:0000313" key="2">
    <source>
        <dbReference type="EMBL" id="KAG5575980.1"/>
    </source>
</evidence>
<evidence type="ECO:0000256" key="1">
    <source>
        <dbReference type="SAM" id="MobiDB-lite"/>
    </source>
</evidence>
<proteinExistence type="predicted"/>
<protein>
    <submittedName>
        <fullName evidence="2">Uncharacterized protein</fullName>
    </submittedName>
</protein>
<name>A0A9J5WLC0_SOLCO</name>